<dbReference type="GO" id="GO:0043565">
    <property type="term" value="F:sequence-specific DNA binding"/>
    <property type="evidence" value="ECO:0007669"/>
    <property type="project" value="TreeGrafter"/>
</dbReference>
<dbReference type="Pfam" id="PF01797">
    <property type="entry name" value="Y1_Tnp"/>
    <property type="match status" value="1"/>
</dbReference>
<dbReference type="InterPro" id="IPR036515">
    <property type="entry name" value="Transposase_17_sf"/>
</dbReference>
<evidence type="ECO:0000313" key="2">
    <source>
        <dbReference type="EMBL" id="GGG80261.1"/>
    </source>
</evidence>
<feature type="domain" description="Transposase IS200-like" evidence="1">
    <location>
        <begin position="6"/>
        <end position="119"/>
    </location>
</feature>
<dbReference type="AlphaFoldDB" id="A0A917HIH8"/>
<dbReference type="GO" id="GO:0006313">
    <property type="term" value="P:DNA transposition"/>
    <property type="evidence" value="ECO:0007669"/>
    <property type="project" value="InterPro"/>
</dbReference>
<dbReference type="Gene3D" id="3.30.70.1290">
    <property type="entry name" value="Transposase IS200-like"/>
    <property type="match status" value="1"/>
</dbReference>
<gene>
    <name evidence="2" type="ORF">GCM10011585_24540</name>
</gene>
<dbReference type="RefSeq" id="WP_188554516.1">
    <property type="nucleotide sequence ID" value="NZ_BMGT01000003.1"/>
</dbReference>
<dbReference type="NCBIfam" id="NF047646">
    <property type="entry name" value="REP_Tyr_transpos"/>
    <property type="match status" value="1"/>
</dbReference>
<dbReference type="InterPro" id="IPR002686">
    <property type="entry name" value="Transposase_17"/>
</dbReference>
<name>A0A917HIH8_9BACT</name>
<reference evidence="2" key="2">
    <citation type="submission" date="2020-09" db="EMBL/GenBank/DDBJ databases">
        <authorList>
            <person name="Sun Q."/>
            <person name="Zhou Y."/>
        </authorList>
    </citation>
    <scope>NUCLEOTIDE SEQUENCE</scope>
    <source>
        <strain evidence="2">CGMCC 1.12997</strain>
    </source>
</reference>
<evidence type="ECO:0000259" key="1">
    <source>
        <dbReference type="SMART" id="SM01321"/>
    </source>
</evidence>
<dbReference type="SUPFAM" id="SSF143422">
    <property type="entry name" value="Transposase IS200-like"/>
    <property type="match status" value="1"/>
</dbReference>
<dbReference type="PANTHER" id="PTHR36966:SF1">
    <property type="entry name" value="REP-ASSOCIATED TYROSINE TRANSPOSASE"/>
    <property type="match status" value="1"/>
</dbReference>
<dbReference type="Proteomes" id="UP000647241">
    <property type="component" value="Unassembled WGS sequence"/>
</dbReference>
<dbReference type="InterPro" id="IPR052715">
    <property type="entry name" value="RAYT_transposase"/>
</dbReference>
<comment type="caution">
    <text evidence="2">The sequence shown here is derived from an EMBL/GenBank/DDBJ whole genome shotgun (WGS) entry which is preliminary data.</text>
</comment>
<dbReference type="EMBL" id="BMGT01000003">
    <property type="protein sequence ID" value="GGG80261.1"/>
    <property type="molecule type" value="Genomic_DNA"/>
</dbReference>
<proteinExistence type="predicted"/>
<protein>
    <submittedName>
        <fullName evidence="2">Transposase</fullName>
    </submittedName>
</protein>
<accession>A0A917HIH8</accession>
<keyword evidence="3" id="KW-1185">Reference proteome</keyword>
<organism evidence="2 3">
    <name type="scientific">Edaphobacter dinghuensis</name>
    <dbReference type="NCBI Taxonomy" id="1560005"/>
    <lineage>
        <taxon>Bacteria</taxon>
        <taxon>Pseudomonadati</taxon>
        <taxon>Acidobacteriota</taxon>
        <taxon>Terriglobia</taxon>
        <taxon>Terriglobales</taxon>
        <taxon>Acidobacteriaceae</taxon>
        <taxon>Edaphobacter</taxon>
    </lineage>
</organism>
<sequence>MATIRQKQSTYAITISTFQQHRHFQRIANAELFIETLFQHRDKNRFQLHGFVVMPDHTHTLITPAEDQSTAKCVQYIKGGYSFAARNQSPGEIWHSGYHDHRIRDADDYNNQLLYIANNPIRKKYEDYPHVHTKYIDRIDPIPSHLLL</sequence>
<dbReference type="SMART" id="SM01321">
    <property type="entry name" value="Y1_Tnp"/>
    <property type="match status" value="1"/>
</dbReference>
<dbReference type="GO" id="GO:0004803">
    <property type="term" value="F:transposase activity"/>
    <property type="evidence" value="ECO:0007669"/>
    <property type="project" value="InterPro"/>
</dbReference>
<dbReference type="PANTHER" id="PTHR36966">
    <property type="entry name" value="REP-ASSOCIATED TYROSINE TRANSPOSASE"/>
    <property type="match status" value="1"/>
</dbReference>
<reference evidence="2" key="1">
    <citation type="journal article" date="2014" name="Int. J. Syst. Evol. Microbiol.">
        <title>Complete genome sequence of Corynebacterium casei LMG S-19264T (=DSM 44701T), isolated from a smear-ripened cheese.</title>
        <authorList>
            <consortium name="US DOE Joint Genome Institute (JGI-PGF)"/>
            <person name="Walter F."/>
            <person name="Albersmeier A."/>
            <person name="Kalinowski J."/>
            <person name="Ruckert C."/>
        </authorList>
    </citation>
    <scope>NUCLEOTIDE SEQUENCE</scope>
    <source>
        <strain evidence="2">CGMCC 1.12997</strain>
    </source>
</reference>
<evidence type="ECO:0000313" key="3">
    <source>
        <dbReference type="Proteomes" id="UP000647241"/>
    </source>
</evidence>